<dbReference type="Proteomes" id="UP001221413">
    <property type="component" value="Unassembled WGS sequence"/>
</dbReference>
<reference evidence="1" key="1">
    <citation type="submission" date="2023-01" db="EMBL/GenBank/DDBJ databases">
        <title>The chitinases involved in constricting ring structure development in the nematode-trapping fungus Drechslerella dactyloides.</title>
        <authorList>
            <person name="Wang R."/>
            <person name="Zhang L."/>
            <person name="Tang P."/>
            <person name="Li S."/>
            <person name="Liang L."/>
        </authorList>
    </citation>
    <scope>NUCLEOTIDE SEQUENCE</scope>
    <source>
        <strain evidence="1">YMF1.00031</strain>
    </source>
</reference>
<proteinExistence type="predicted"/>
<protein>
    <submittedName>
        <fullName evidence="1">Uncharacterized protein</fullName>
    </submittedName>
</protein>
<accession>A0AAD6IXY7</accession>
<organism evidence="1 2">
    <name type="scientific">Drechslerella dactyloides</name>
    <name type="common">Nematode-trapping fungus</name>
    <name type="synonym">Arthrobotrys dactyloides</name>
    <dbReference type="NCBI Taxonomy" id="74499"/>
    <lineage>
        <taxon>Eukaryota</taxon>
        <taxon>Fungi</taxon>
        <taxon>Dikarya</taxon>
        <taxon>Ascomycota</taxon>
        <taxon>Pezizomycotina</taxon>
        <taxon>Orbiliomycetes</taxon>
        <taxon>Orbiliales</taxon>
        <taxon>Orbiliaceae</taxon>
        <taxon>Drechslerella</taxon>
    </lineage>
</organism>
<dbReference type="EMBL" id="JAQGDS010000008">
    <property type="protein sequence ID" value="KAJ6258661.1"/>
    <property type="molecule type" value="Genomic_DNA"/>
</dbReference>
<gene>
    <name evidence="1" type="ORF">Dda_6709</name>
</gene>
<sequence length="75" mass="8592">MWEEEEEEEREKESFKSGVGLLVQLGAAVSFQPPSKSKGAEQTAALHFETKRTCELTSELYRPRCQCLQQNQAMR</sequence>
<comment type="caution">
    <text evidence="1">The sequence shown here is derived from an EMBL/GenBank/DDBJ whole genome shotgun (WGS) entry which is preliminary data.</text>
</comment>
<dbReference type="AlphaFoldDB" id="A0AAD6IXY7"/>
<name>A0AAD6IXY7_DREDA</name>
<keyword evidence="2" id="KW-1185">Reference proteome</keyword>
<evidence type="ECO:0000313" key="1">
    <source>
        <dbReference type="EMBL" id="KAJ6258661.1"/>
    </source>
</evidence>
<evidence type="ECO:0000313" key="2">
    <source>
        <dbReference type="Proteomes" id="UP001221413"/>
    </source>
</evidence>